<dbReference type="PANTHER" id="PTHR32472">
    <property type="entry name" value="DNA REPAIR PROTEIN RADA"/>
    <property type="match status" value="1"/>
</dbReference>
<keyword evidence="6 13" id="KW-0862">Zinc</keyword>
<protein>
    <recommendedName>
        <fullName evidence="11 12">DNA repair protein RadA</fullName>
    </recommendedName>
</protein>
<organism evidence="15 16">
    <name type="scientific">candidate division WOR-3 bacterium</name>
    <dbReference type="NCBI Taxonomy" id="2052148"/>
    <lineage>
        <taxon>Bacteria</taxon>
        <taxon>Bacteria division WOR-3</taxon>
    </lineage>
</organism>
<feature type="domain" description="RecA family profile 1" evidence="14">
    <location>
        <begin position="59"/>
        <end position="206"/>
    </location>
</feature>
<keyword evidence="7 11" id="KW-0067">ATP-binding</keyword>
<dbReference type="CDD" id="cd01121">
    <property type="entry name" value="RadA_SMS_N"/>
    <property type="match status" value="1"/>
</dbReference>
<evidence type="ECO:0000256" key="12">
    <source>
        <dbReference type="NCBIfam" id="TIGR00416"/>
    </source>
</evidence>
<dbReference type="SUPFAM" id="SSF52540">
    <property type="entry name" value="P-loop containing nucleoside triphosphate hydrolases"/>
    <property type="match status" value="1"/>
</dbReference>
<dbReference type="GO" id="GO:0003684">
    <property type="term" value="F:damaged DNA binding"/>
    <property type="evidence" value="ECO:0007669"/>
    <property type="project" value="InterPro"/>
</dbReference>
<keyword evidence="5" id="KW-0378">Hydrolase</keyword>
<dbReference type="GO" id="GO:0005524">
    <property type="term" value="F:ATP binding"/>
    <property type="evidence" value="ECO:0007669"/>
    <property type="project" value="UniProtKB-UniRule"/>
</dbReference>
<dbReference type="GO" id="GO:0016787">
    <property type="term" value="F:hydrolase activity"/>
    <property type="evidence" value="ECO:0007669"/>
    <property type="project" value="UniProtKB-KW"/>
</dbReference>
<dbReference type="PRINTS" id="PR01874">
    <property type="entry name" value="DNAREPAIRADA"/>
</dbReference>
<evidence type="ECO:0000256" key="11">
    <source>
        <dbReference type="HAMAP-Rule" id="MF_01498"/>
    </source>
</evidence>
<evidence type="ECO:0000256" key="3">
    <source>
        <dbReference type="ARBA" id="ARBA00022763"/>
    </source>
</evidence>
<comment type="function">
    <text evidence="11">Plays a role in repairing double-strand DNA breaks, probably involving stabilizing or processing branched DNA or blocked replication forks.</text>
</comment>
<dbReference type="Gene3D" id="3.40.50.300">
    <property type="entry name" value="P-loop containing nucleotide triphosphate hydrolases"/>
    <property type="match status" value="1"/>
</dbReference>
<dbReference type="AlphaFoldDB" id="A0A660SH90"/>
<feature type="short sequence motif" description="RadA KNRFG motif" evidence="11">
    <location>
        <begin position="243"/>
        <end position="247"/>
    </location>
</feature>
<evidence type="ECO:0000256" key="4">
    <source>
        <dbReference type="ARBA" id="ARBA00022771"/>
    </source>
</evidence>
<dbReference type="GO" id="GO:0140664">
    <property type="term" value="F:ATP-dependent DNA damage sensor activity"/>
    <property type="evidence" value="ECO:0007669"/>
    <property type="project" value="InterPro"/>
</dbReference>
<dbReference type="SUPFAM" id="SSF54211">
    <property type="entry name" value="Ribosomal protein S5 domain 2-like"/>
    <property type="match status" value="1"/>
</dbReference>
<feature type="region of interest" description="Lon-protease-like" evidence="11">
    <location>
        <begin position="341"/>
        <end position="442"/>
    </location>
</feature>
<dbReference type="FunFam" id="3.40.50.300:FF:000050">
    <property type="entry name" value="DNA repair protein RadA"/>
    <property type="match status" value="1"/>
</dbReference>
<dbReference type="Gene3D" id="3.30.230.10">
    <property type="match status" value="1"/>
</dbReference>
<evidence type="ECO:0000256" key="13">
    <source>
        <dbReference type="RuleBase" id="RU003555"/>
    </source>
</evidence>
<gene>
    <name evidence="11" type="primary">radA</name>
    <name evidence="15" type="ORF">DRP53_06150</name>
</gene>
<evidence type="ECO:0000256" key="5">
    <source>
        <dbReference type="ARBA" id="ARBA00022801"/>
    </source>
</evidence>
<keyword evidence="8 11" id="KW-0346">Stress response</keyword>
<evidence type="ECO:0000256" key="8">
    <source>
        <dbReference type="ARBA" id="ARBA00023016"/>
    </source>
</evidence>
<dbReference type="InterPro" id="IPR020568">
    <property type="entry name" value="Ribosomal_Su5_D2-typ_SF"/>
</dbReference>
<keyword evidence="1 11" id="KW-0479">Metal-binding</keyword>
<name>A0A660SH90_UNCW3</name>
<feature type="binding site" evidence="11">
    <location>
        <begin position="88"/>
        <end position="95"/>
    </location>
    <ligand>
        <name>ATP</name>
        <dbReference type="ChEBI" id="CHEBI:30616"/>
    </ligand>
</feature>
<dbReference type="HAMAP" id="MF_01498">
    <property type="entry name" value="RadA_bact"/>
    <property type="match status" value="1"/>
</dbReference>
<dbReference type="InterPro" id="IPR003593">
    <property type="entry name" value="AAA+_ATPase"/>
</dbReference>
<keyword evidence="2 11" id="KW-0547">Nucleotide-binding</keyword>
<dbReference type="SMART" id="SM00382">
    <property type="entry name" value="AAA"/>
    <property type="match status" value="1"/>
</dbReference>
<sequence>MLKKRFVCQNCGYESIRWLGRCPSCNAWSSFVEEVVSEKRSGTEPTSPPIELDRIEPVKLKRTETGFGELDRVLGGGLVGGSLILLGGDPGIGKSTLMLQVAAHLAPDQKVLYVTGEESAEQIRMRADRLNIRAKITVLAETNLDQIATWIERTGPEFLIIDSIQTIFDPDFSGAPGSVGQVRECGNRIMRLTKAAGIITVLIGHVTKVGAIAGPKTLEHIVDTVLYFEGDRNQRYRIIRAFKNRFGPTNEVGVFEMTDAGLVEVDNPSSIFLMEDGDRIGSSVIATMEGTRSLLVEVQSLANPTYFNYPQRQTSGIDYRRFILLLAVIEQKLSLPIRQYDIFVNVVGGIRIDEPAADFGIATAIISAIKSRPVPKGLVVIGEIGLGGELRPVPNIETRVKEAEKLGFKQCLIPPGSKGLHSGIEVIRIRDVRDGAKLIFGE</sequence>
<dbReference type="InterPro" id="IPR020588">
    <property type="entry name" value="RecA_ATP-bd"/>
</dbReference>
<dbReference type="NCBIfam" id="TIGR00416">
    <property type="entry name" value="sms"/>
    <property type="match status" value="1"/>
</dbReference>
<proteinExistence type="inferred from homology"/>
<dbReference type="InterPro" id="IPR027417">
    <property type="entry name" value="P-loop_NTPase"/>
</dbReference>
<evidence type="ECO:0000256" key="10">
    <source>
        <dbReference type="ARBA" id="ARBA00023204"/>
    </source>
</evidence>
<accession>A0A660SH90</accession>
<dbReference type="Pfam" id="PF13541">
    <property type="entry name" value="ChlI"/>
    <property type="match status" value="1"/>
</dbReference>
<evidence type="ECO:0000313" key="15">
    <source>
        <dbReference type="EMBL" id="RKX70077.1"/>
    </source>
</evidence>
<dbReference type="InterPro" id="IPR014721">
    <property type="entry name" value="Ribsml_uS5_D2-typ_fold_subgr"/>
</dbReference>
<dbReference type="Pfam" id="PF13481">
    <property type="entry name" value="AAA_25"/>
    <property type="match status" value="1"/>
</dbReference>
<keyword evidence="4 13" id="KW-0863">Zinc-finger</keyword>
<dbReference type="InterPro" id="IPR004504">
    <property type="entry name" value="DNA_repair_RadA"/>
</dbReference>
<evidence type="ECO:0000256" key="6">
    <source>
        <dbReference type="ARBA" id="ARBA00022833"/>
    </source>
</evidence>
<evidence type="ECO:0000256" key="2">
    <source>
        <dbReference type="ARBA" id="ARBA00022741"/>
    </source>
</evidence>
<evidence type="ECO:0000256" key="9">
    <source>
        <dbReference type="ARBA" id="ARBA00023125"/>
    </source>
</evidence>
<dbReference type="Proteomes" id="UP000268469">
    <property type="component" value="Unassembled WGS sequence"/>
</dbReference>
<dbReference type="PROSITE" id="PS50162">
    <property type="entry name" value="RECA_2"/>
    <property type="match status" value="1"/>
</dbReference>
<reference evidence="15 16" key="1">
    <citation type="submission" date="2018-06" db="EMBL/GenBank/DDBJ databases">
        <title>Extensive metabolic versatility and redundancy in microbially diverse, dynamic hydrothermal sediments.</title>
        <authorList>
            <person name="Dombrowski N."/>
            <person name="Teske A."/>
            <person name="Baker B.J."/>
        </authorList>
    </citation>
    <scope>NUCLEOTIDE SEQUENCE [LARGE SCALE GENOMIC DNA]</scope>
    <source>
        <strain evidence="15">B36_G15</strain>
    </source>
</reference>
<keyword evidence="3 11" id="KW-0227">DNA damage</keyword>
<dbReference type="GO" id="GO:0000725">
    <property type="term" value="P:recombinational repair"/>
    <property type="evidence" value="ECO:0007669"/>
    <property type="project" value="UniProtKB-UniRule"/>
</dbReference>
<evidence type="ECO:0000256" key="7">
    <source>
        <dbReference type="ARBA" id="ARBA00022840"/>
    </source>
</evidence>
<dbReference type="GO" id="GO:0008270">
    <property type="term" value="F:zinc ion binding"/>
    <property type="evidence" value="ECO:0007669"/>
    <property type="project" value="UniProtKB-KW"/>
</dbReference>
<dbReference type="EMBL" id="QNBE01000052">
    <property type="protein sequence ID" value="RKX70077.1"/>
    <property type="molecule type" value="Genomic_DNA"/>
</dbReference>
<dbReference type="GO" id="GO:0005829">
    <property type="term" value="C:cytosol"/>
    <property type="evidence" value="ECO:0007669"/>
    <property type="project" value="TreeGrafter"/>
</dbReference>
<evidence type="ECO:0000259" key="14">
    <source>
        <dbReference type="PROSITE" id="PS50162"/>
    </source>
</evidence>
<dbReference type="InterPro" id="IPR041166">
    <property type="entry name" value="Rubredoxin_2"/>
</dbReference>
<comment type="similarity">
    <text evidence="11 13">Belongs to the RecA family. RadA subfamily.</text>
</comment>
<evidence type="ECO:0000313" key="16">
    <source>
        <dbReference type="Proteomes" id="UP000268469"/>
    </source>
</evidence>
<keyword evidence="9 11" id="KW-0238">DNA-binding</keyword>
<evidence type="ECO:0000256" key="1">
    <source>
        <dbReference type="ARBA" id="ARBA00022723"/>
    </source>
</evidence>
<comment type="domain">
    <text evidence="11">The middle region has homology to RecA with ATPase motifs including the RadA KNRFG motif, while the C-terminus is homologous to Lon protease.</text>
</comment>
<dbReference type="PANTHER" id="PTHR32472:SF10">
    <property type="entry name" value="DNA REPAIR PROTEIN RADA-LIKE PROTEIN"/>
    <property type="match status" value="1"/>
</dbReference>
<comment type="function">
    <text evidence="13">DNA-dependent ATPase involved in processing of recombination intermediates, plays a role in repairing DNA breaks. Stimulates the branch migration of RecA-mediated strand transfer reactions, allowing the 3' invading strand to extend heteroduplex DNA faster. Binds ssDNA in the presence of ADP but not other nucleotides, has ATPase activity that is stimulated by ssDNA and various branched DNA structures, but inhibited by SSB. Does not have RecA's homology-searching function.</text>
</comment>
<comment type="caution">
    <text evidence="15">The sequence shown here is derived from an EMBL/GenBank/DDBJ whole genome shotgun (WGS) entry which is preliminary data.</text>
</comment>
<keyword evidence="10 11" id="KW-0234">DNA repair</keyword>
<dbReference type="Pfam" id="PF18073">
    <property type="entry name" value="Zn_ribbon_LapB"/>
    <property type="match status" value="1"/>
</dbReference>